<accession>A0A0D9XWF0</accession>
<dbReference type="Gramene" id="LPERR12G01480.1">
    <property type="protein sequence ID" value="LPERR12G01480.1"/>
    <property type="gene ID" value="LPERR12G01480"/>
</dbReference>
<sequence length="65" mass="7584">MEAALASGVLKVEGNKLVQLRVCLHNRSDKRFMNSKTYLERLQAGYLQFGIEQWRMTHHFVGFKT</sequence>
<reference evidence="2" key="2">
    <citation type="submission" date="2013-12" db="EMBL/GenBank/DDBJ databases">
        <authorList>
            <person name="Yu Y."/>
            <person name="Lee S."/>
            <person name="de Baynast K."/>
            <person name="Wissotski M."/>
            <person name="Liu L."/>
            <person name="Talag J."/>
            <person name="Goicoechea J."/>
            <person name="Angelova A."/>
            <person name="Jetty R."/>
            <person name="Kudrna D."/>
            <person name="Golser W."/>
            <person name="Rivera L."/>
            <person name="Zhang J."/>
            <person name="Wing R."/>
        </authorList>
    </citation>
    <scope>NUCLEOTIDE SEQUENCE</scope>
</reference>
<evidence type="ECO:0000313" key="2">
    <source>
        <dbReference type="Proteomes" id="UP000032180"/>
    </source>
</evidence>
<reference evidence="1" key="3">
    <citation type="submission" date="2015-04" db="UniProtKB">
        <authorList>
            <consortium name="EnsemblPlants"/>
        </authorList>
    </citation>
    <scope>IDENTIFICATION</scope>
</reference>
<protein>
    <submittedName>
        <fullName evidence="1">Uncharacterized protein</fullName>
    </submittedName>
</protein>
<evidence type="ECO:0000313" key="1">
    <source>
        <dbReference type="EnsemblPlants" id="LPERR12G01480.1"/>
    </source>
</evidence>
<dbReference type="HOGENOM" id="CLU_2852887_0_0_1"/>
<proteinExistence type="predicted"/>
<dbReference type="AlphaFoldDB" id="A0A0D9XWF0"/>
<name>A0A0D9XWF0_9ORYZ</name>
<keyword evidence="2" id="KW-1185">Reference proteome</keyword>
<reference evidence="1 2" key="1">
    <citation type="submission" date="2012-08" db="EMBL/GenBank/DDBJ databases">
        <title>Oryza genome evolution.</title>
        <authorList>
            <person name="Wing R.A."/>
        </authorList>
    </citation>
    <scope>NUCLEOTIDE SEQUENCE</scope>
</reference>
<organism evidence="1 2">
    <name type="scientific">Leersia perrieri</name>
    <dbReference type="NCBI Taxonomy" id="77586"/>
    <lineage>
        <taxon>Eukaryota</taxon>
        <taxon>Viridiplantae</taxon>
        <taxon>Streptophyta</taxon>
        <taxon>Embryophyta</taxon>
        <taxon>Tracheophyta</taxon>
        <taxon>Spermatophyta</taxon>
        <taxon>Magnoliopsida</taxon>
        <taxon>Liliopsida</taxon>
        <taxon>Poales</taxon>
        <taxon>Poaceae</taxon>
        <taxon>BOP clade</taxon>
        <taxon>Oryzoideae</taxon>
        <taxon>Oryzeae</taxon>
        <taxon>Oryzinae</taxon>
        <taxon>Leersia</taxon>
    </lineage>
</organism>
<dbReference type="EnsemblPlants" id="LPERR12G01480.1">
    <property type="protein sequence ID" value="LPERR12G01480.1"/>
    <property type="gene ID" value="LPERR12G01480"/>
</dbReference>
<dbReference type="Proteomes" id="UP000032180">
    <property type="component" value="Chromosome 12"/>
</dbReference>